<name>A0A397TCR8_9GLOM</name>
<dbReference type="STRING" id="658196.A0A397TCR8"/>
<proteinExistence type="predicted"/>
<evidence type="ECO:0000313" key="2">
    <source>
        <dbReference type="EMBL" id="RIA92761.1"/>
    </source>
</evidence>
<evidence type="ECO:0000256" key="1">
    <source>
        <dbReference type="SAM" id="MobiDB-lite"/>
    </source>
</evidence>
<reference evidence="2 3" key="1">
    <citation type="submission" date="2018-06" db="EMBL/GenBank/DDBJ databases">
        <title>Comparative genomics reveals the genomic features of Rhizophagus irregularis, R. cerebriforme, R. diaphanum and Gigaspora rosea, and their symbiotic lifestyle signature.</title>
        <authorList>
            <person name="Morin E."/>
            <person name="San Clemente H."/>
            <person name="Chen E.C.H."/>
            <person name="De La Providencia I."/>
            <person name="Hainaut M."/>
            <person name="Kuo A."/>
            <person name="Kohler A."/>
            <person name="Murat C."/>
            <person name="Tang N."/>
            <person name="Roy S."/>
            <person name="Loubradou J."/>
            <person name="Henrissat B."/>
            <person name="Grigoriev I.V."/>
            <person name="Corradi N."/>
            <person name="Roux C."/>
            <person name="Martin F.M."/>
        </authorList>
    </citation>
    <scope>NUCLEOTIDE SEQUENCE [LARGE SCALE GENOMIC DNA]</scope>
    <source>
        <strain evidence="2 3">DAOM 227022</strain>
    </source>
</reference>
<keyword evidence="3" id="KW-1185">Reference proteome</keyword>
<gene>
    <name evidence="2" type="ORF">C1645_820164</name>
</gene>
<accession>A0A397TCR8</accession>
<organism evidence="2 3">
    <name type="scientific">Glomus cerebriforme</name>
    <dbReference type="NCBI Taxonomy" id="658196"/>
    <lineage>
        <taxon>Eukaryota</taxon>
        <taxon>Fungi</taxon>
        <taxon>Fungi incertae sedis</taxon>
        <taxon>Mucoromycota</taxon>
        <taxon>Glomeromycotina</taxon>
        <taxon>Glomeromycetes</taxon>
        <taxon>Glomerales</taxon>
        <taxon>Glomeraceae</taxon>
        <taxon>Glomus</taxon>
    </lineage>
</organism>
<comment type="caution">
    <text evidence="2">The sequence shown here is derived from an EMBL/GenBank/DDBJ whole genome shotgun (WGS) entry which is preliminary data.</text>
</comment>
<dbReference type="OrthoDB" id="2443197at2759"/>
<dbReference type="EMBL" id="QKYT01000117">
    <property type="protein sequence ID" value="RIA92761.1"/>
    <property type="molecule type" value="Genomic_DNA"/>
</dbReference>
<protein>
    <submittedName>
        <fullName evidence="2">Uncharacterized protein</fullName>
    </submittedName>
</protein>
<dbReference type="AlphaFoldDB" id="A0A397TCR8"/>
<sequence>MTEFQQSTLYLTPLMTEIAESSSSNSETKNARSQYVHYDSSSHESTSCSTRSIIMIPNIMPNKPIVNQAHENLNNNHDNEEHAFTLDRDDIPEEKLEDDLLQEIPGAIVDCKLIINSVCIRTVEKLLTLSPNATQLTSASAFTSASSDQDTVQDGQADENSAKRLREAIKMEHTKLRTDDLNLEISVLEVLGSPTCLNHTHYVGDKNKIAKMLKIILNYIKIHYSGCYEDFRKIKVYGIQIYVLLSDNDIFALQGVAKVRIKSVDDDIIISSTKQIYTYVTNIISESNDDDSKIDKVKTSPSGKKKNNRIKTSERE</sequence>
<feature type="region of interest" description="Disordered" evidence="1">
    <location>
        <begin position="288"/>
        <end position="316"/>
    </location>
</feature>
<evidence type="ECO:0000313" key="3">
    <source>
        <dbReference type="Proteomes" id="UP000265703"/>
    </source>
</evidence>
<dbReference type="Proteomes" id="UP000265703">
    <property type="component" value="Unassembled WGS sequence"/>
</dbReference>